<accession>J4H1S6</accession>
<feature type="compositionally biased region" description="Pro residues" evidence="1">
    <location>
        <begin position="52"/>
        <end position="63"/>
    </location>
</feature>
<proteinExistence type="predicted"/>
<feature type="region of interest" description="Disordered" evidence="1">
    <location>
        <begin position="344"/>
        <end position="418"/>
    </location>
</feature>
<feature type="region of interest" description="Disordered" evidence="1">
    <location>
        <begin position="1"/>
        <end position="214"/>
    </location>
</feature>
<keyword evidence="3" id="KW-1185">Reference proteome</keyword>
<feature type="compositionally biased region" description="Polar residues" evidence="1">
    <location>
        <begin position="438"/>
        <end position="458"/>
    </location>
</feature>
<protein>
    <submittedName>
        <fullName evidence="2">Uncharacterized protein</fullName>
    </submittedName>
</protein>
<feature type="compositionally biased region" description="Low complexity" evidence="1">
    <location>
        <begin position="115"/>
        <end position="136"/>
    </location>
</feature>
<dbReference type="STRING" id="599839.J4H1S6"/>
<feature type="compositionally biased region" description="Low complexity" evidence="1">
    <location>
        <begin position="386"/>
        <end position="396"/>
    </location>
</feature>
<dbReference type="Proteomes" id="UP000006352">
    <property type="component" value="Unassembled WGS sequence"/>
</dbReference>
<feature type="compositionally biased region" description="Low complexity" evidence="1">
    <location>
        <begin position="82"/>
        <end position="91"/>
    </location>
</feature>
<feature type="compositionally biased region" description="Low complexity" evidence="1">
    <location>
        <begin position="163"/>
        <end position="181"/>
    </location>
</feature>
<evidence type="ECO:0000313" key="2">
    <source>
        <dbReference type="EMBL" id="CCM00289.1"/>
    </source>
</evidence>
<dbReference type="RefSeq" id="XP_012179572.1">
    <property type="nucleotide sequence ID" value="XM_012324182.1"/>
</dbReference>
<evidence type="ECO:0000256" key="1">
    <source>
        <dbReference type="SAM" id="MobiDB-lite"/>
    </source>
</evidence>
<dbReference type="HOGENOM" id="CLU_542950_0_0_1"/>
<evidence type="ECO:0000313" key="3">
    <source>
        <dbReference type="Proteomes" id="UP000006352"/>
    </source>
</evidence>
<dbReference type="EMBL" id="HE796977">
    <property type="protein sequence ID" value="CCM00289.1"/>
    <property type="molecule type" value="Genomic_DNA"/>
</dbReference>
<organism evidence="2 3">
    <name type="scientific">Fibroporia radiculosa</name>
    <dbReference type="NCBI Taxonomy" id="599839"/>
    <lineage>
        <taxon>Eukaryota</taxon>
        <taxon>Fungi</taxon>
        <taxon>Dikarya</taxon>
        <taxon>Basidiomycota</taxon>
        <taxon>Agaricomycotina</taxon>
        <taxon>Agaricomycetes</taxon>
        <taxon>Polyporales</taxon>
        <taxon>Fibroporiaceae</taxon>
        <taxon>Fibroporia</taxon>
    </lineage>
</organism>
<sequence>MTRALGSSDKTGRRDSQKSVRGVAASLSSRGTTPLPLDSPPALAQSHLPLSLPEPPDTPPPLAPALVSALVHGSGLAHPALSSRSSPSSTSETAYDHTRSHHSSHSLVPANADPSRSPEQCYSSSQSSSYTSPITEDNQSQSNWAYGAPSDLQYTGALHRTESLSSASSHASTPPSPTESGSSHHEGPSREYTDDTYPYGPQYDLAYPDQTPNPRDLHYADHPVTMVQHSPSIPASYHAAGSVPVSRHSIAHISPPQHAALISPAGSSFSHTSVEPQAVSPTLPRYAGDVHVSSASAHASPVVDSYPTLEDTSHRMNGVNTAMSAHYPEHSVQAHLQSDVGVHRSGRSMAGSGHAHTPPSQQLRDAYGQPIGMHGRPHNYGTAARSLSPPLHLPPLHNERQVRDDLGPDARQPDHAHVDVGGNAASFIRSPLYPQHQMMSSSLQPAQTQLMASPSAGSDQYVPLHQPRPQYAGHSYHTLYPPSSHPHPHMTWRVEGAARNEYAH</sequence>
<dbReference type="GeneID" id="24095200"/>
<feature type="compositionally biased region" description="Basic and acidic residues" evidence="1">
    <location>
        <begin position="397"/>
        <end position="418"/>
    </location>
</feature>
<reference evidence="2 3" key="1">
    <citation type="journal article" date="2012" name="Appl. Environ. Microbiol.">
        <title>Short-read sequencing for genomic analysis of the brown rot fungus Fibroporia radiculosa.</title>
        <authorList>
            <person name="Tang J.D."/>
            <person name="Perkins A.D."/>
            <person name="Sonstegard T.S."/>
            <person name="Schroeder S.G."/>
            <person name="Burgess S.C."/>
            <person name="Diehl S.V."/>
        </authorList>
    </citation>
    <scope>NUCLEOTIDE SEQUENCE [LARGE SCALE GENOMIC DNA]</scope>
    <source>
        <strain evidence="2 3">TFFH 294</strain>
    </source>
</reference>
<dbReference type="InParanoid" id="J4H1S6"/>
<feature type="region of interest" description="Disordered" evidence="1">
    <location>
        <begin position="438"/>
        <end position="473"/>
    </location>
</feature>
<name>J4H1S6_9APHY</name>
<dbReference type="AlphaFoldDB" id="J4H1S6"/>
<gene>
    <name evidence="2" type="ORF">FIBRA_02319</name>
</gene>
<feature type="compositionally biased region" description="Basic and acidic residues" evidence="1">
    <location>
        <begin position="182"/>
        <end position="193"/>
    </location>
</feature>